<proteinExistence type="predicted"/>
<evidence type="ECO:0000256" key="5">
    <source>
        <dbReference type="ARBA" id="ARBA00023125"/>
    </source>
</evidence>
<dbReference type="FunFam" id="3.40.50.2300:FF:000001">
    <property type="entry name" value="DNA-binding response regulator PhoB"/>
    <property type="match status" value="1"/>
</dbReference>
<dbReference type="GO" id="GO:0032993">
    <property type="term" value="C:protein-DNA complex"/>
    <property type="evidence" value="ECO:0007669"/>
    <property type="project" value="TreeGrafter"/>
</dbReference>
<dbReference type="SMART" id="SM00448">
    <property type="entry name" value="REC"/>
    <property type="match status" value="1"/>
</dbReference>
<dbReference type="InterPro" id="IPR036388">
    <property type="entry name" value="WH-like_DNA-bd_sf"/>
</dbReference>
<sequence>MEGNILIVDDEKEIADLIEVCLQNDGYTVQKCYNGIEALKYIESKPFDLAILDVMLPDIDGFRICQKIRERYYYPIIMLTARGEDMDKIMGLTIGADDYITKPFNPLEVVARVKTQLRRYVQYNQGAASKEDRAQPAEEYDIRGLVINKNTHKCTLYGREIALTPIEFSILWYLCGQRGNVISSEELFEKVWGEAYIDNNNTVMAHIGRLREKLKEPARHPKFIKTVWGVGYTVE</sequence>
<feature type="DNA-binding region" description="OmpR/PhoB-type" evidence="9">
    <location>
        <begin position="137"/>
        <end position="235"/>
    </location>
</feature>
<comment type="caution">
    <text evidence="12">The sequence shown here is derived from an EMBL/GenBank/DDBJ whole genome shotgun (WGS) entry which is preliminary data.</text>
</comment>
<dbReference type="InterPro" id="IPR016032">
    <property type="entry name" value="Sig_transdc_resp-reg_C-effctor"/>
</dbReference>
<gene>
    <name evidence="12" type="primary">vanR</name>
    <name evidence="12" type="ORF">EBB54_07205</name>
</gene>
<evidence type="ECO:0000256" key="1">
    <source>
        <dbReference type="ARBA" id="ARBA00018672"/>
    </source>
</evidence>
<dbReference type="SUPFAM" id="SSF46894">
    <property type="entry name" value="C-terminal effector domain of the bipartite response regulators"/>
    <property type="match status" value="1"/>
</dbReference>
<keyword evidence="6" id="KW-0804">Transcription</keyword>
<evidence type="ECO:0000313" key="12">
    <source>
        <dbReference type="EMBL" id="RRK31177.1"/>
    </source>
</evidence>
<reference evidence="12" key="1">
    <citation type="submission" date="2018-10" db="EMBL/GenBank/DDBJ databases">
        <title>Schaedlerella arabinophila gen. nov. sp. nov., isolated from the mouse intestinal tract and comparative analysis with the genome of the closely related altered Schaedler flora strain ASF502.</title>
        <authorList>
            <person name="Miyake S."/>
            <person name="Soh M."/>
            <person name="Seedorf H."/>
        </authorList>
    </citation>
    <scope>NUCLEOTIDE SEQUENCE [LARGE SCALE GENOMIC DNA]</scope>
    <source>
        <strain evidence="12">DSM 106076</strain>
    </source>
</reference>
<dbReference type="Pfam" id="PF00486">
    <property type="entry name" value="Trans_reg_C"/>
    <property type="match status" value="1"/>
</dbReference>
<dbReference type="Gene3D" id="1.10.10.10">
    <property type="entry name" value="Winged helix-like DNA-binding domain superfamily/Winged helix DNA-binding domain"/>
    <property type="match status" value="1"/>
</dbReference>
<evidence type="ECO:0000256" key="4">
    <source>
        <dbReference type="ARBA" id="ARBA00023015"/>
    </source>
</evidence>
<dbReference type="PROSITE" id="PS51755">
    <property type="entry name" value="OMPR_PHOB"/>
    <property type="match status" value="1"/>
</dbReference>
<organism evidence="12 13">
    <name type="scientific">Schaedlerella arabinosiphila</name>
    <dbReference type="NCBI Taxonomy" id="2044587"/>
    <lineage>
        <taxon>Bacteria</taxon>
        <taxon>Bacillati</taxon>
        <taxon>Bacillota</taxon>
        <taxon>Clostridia</taxon>
        <taxon>Lachnospirales</taxon>
        <taxon>Lachnospiraceae</taxon>
        <taxon>Schaedlerella</taxon>
    </lineage>
</organism>
<evidence type="ECO:0000313" key="13">
    <source>
        <dbReference type="Proteomes" id="UP000274920"/>
    </source>
</evidence>
<feature type="domain" description="OmpR/PhoB-type" evidence="11">
    <location>
        <begin position="137"/>
        <end position="235"/>
    </location>
</feature>
<dbReference type="NCBIfam" id="NF033117">
    <property type="entry name" value="vanR_ACDEGLN"/>
    <property type="match status" value="1"/>
</dbReference>
<keyword evidence="5 9" id="KW-0238">DNA-binding</keyword>
<dbReference type="CDD" id="cd17574">
    <property type="entry name" value="REC_OmpR"/>
    <property type="match status" value="1"/>
</dbReference>
<dbReference type="CDD" id="cd00383">
    <property type="entry name" value="trans_reg_C"/>
    <property type="match status" value="1"/>
</dbReference>
<dbReference type="Pfam" id="PF00072">
    <property type="entry name" value="Response_reg"/>
    <property type="match status" value="1"/>
</dbReference>
<dbReference type="InterPro" id="IPR001789">
    <property type="entry name" value="Sig_transdc_resp-reg_receiver"/>
</dbReference>
<dbReference type="SMART" id="SM00862">
    <property type="entry name" value="Trans_reg_C"/>
    <property type="match status" value="1"/>
</dbReference>
<dbReference type="Proteomes" id="UP000274920">
    <property type="component" value="Unassembled WGS sequence"/>
</dbReference>
<dbReference type="Gene3D" id="6.10.250.690">
    <property type="match status" value="1"/>
</dbReference>
<name>A0A3R8LDS0_9FIRM</name>
<dbReference type="FunFam" id="1.10.10.10:FF:000018">
    <property type="entry name" value="DNA-binding response regulator ResD"/>
    <property type="match status" value="1"/>
</dbReference>
<dbReference type="PANTHER" id="PTHR48111:SF40">
    <property type="entry name" value="PHOSPHATE REGULON TRANSCRIPTIONAL REGULATORY PROTEIN PHOB"/>
    <property type="match status" value="1"/>
</dbReference>
<accession>A0A3R8LDS0</accession>
<dbReference type="PANTHER" id="PTHR48111">
    <property type="entry name" value="REGULATOR OF RPOS"/>
    <property type="match status" value="1"/>
</dbReference>
<dbReference type="InterPro" id="IPR011006">
    <property type="entry name" value="CheY-like_superfamily"/>
</dbReference>
<evidence type="ECO:0000256" key="2">
    <source>
        <dbReference type="ARBA" id="ARBA00022553"/>
    </source>
</evidence>
<dbReference type="GO" id="GO:0000976">
    <property type="term" value="F:transcription cis-regulatory region binding"/>
    <property type="evidence" value="ECO:0007669"/>
    <property type="project" value="TreeGrafter"/>
</dbReference>
<evidence type="ECO:0000259" key="11">
    <source>
        <dbReference type="PROSITE" id="PS51755"/>
    </source>
</evidence>
<evidence type="ECO:0000256" key="6">
    <source>
        <dbReference type="ARBA" id="ARBA00023163"/>
    </source>
</evidence>
<dbReference type="RefSeq" id="WP_125126908.1">
    <property type="nucleotide sequence ID" value="NZ_RHJS01000002.1"/>
</dbReference>
<evidence type="ECO:0000256" key="7">
    <source>
        <dbReference type="ARBA" id="ARBA00024867"/>
    </source>
</evidence>
<dbReference type="GO" id="GO:0000156">
    <property type="term" value="F:phosphorelay response regulator activity"/>
    <property type="evidence" value="ECO:0007669"/>
    <property type="project" value="TreeGrafter"/>
</dbReference>
<evidence type="ECO:0000256" key="9">
    <source>
        <dbReference type="PROSITE-ProRule" id="PRU01091"/>
    </source>
</evidence>
<dbReference type="InterPro" id="IPR001867">
    <property type="entry name" value="OmpR/PhoB-type_DNA-bd"/>
</dbReference>
<evidence type="ECO:0000256" key="3">
    <source>
        <dbReference type="ARBA" id="ARBA00023012"/>
    </source>
</evidence>
<dbReference type="SUPFAM" id="SSF52172">
    <property type="entry name" value="CheY-like"/>
    <property type="match status" value="1"/>
</dbReference>
<dbReference type="InterPro" id="IPR058211">
    <property type="entry name" value="VanR-like"/>
</dbReference>
<keyword evidence="13" id="KW-1185">Reference proteome</keyword>
<dbReference type="Gene3D" id="3.40.50.2300">
    <property type="match status" value="1"/>
</dbReference>
<feature type="modified residue" description="4-aspartylphosphate" evidence="8">
    <location>
        <position position="53"/>
    </location>
</feature>
<keyword evidence="3" id="KW-0902">Two-component regulatory system</keyword>
<dbReference type="GO" id="GO:0006355">
    <property type="term" value="P:regulation of DNA-templated transcription"/>
    <property type="evidence" value="ECO:0007669"/>
    <property type="project" value="InterPro"/>
</dbReference>
<feature type="domain" description="Response regulatory" evidence="10">
    <location>
        <begin position="4"/>
        <end position="117"/>
    </location>
</feature>
<evidence type="ECO:0000259" key="10">
    <source>
        <dbReference type="PROSITE" id="PS50110"/>
    </source>
</evidence>
<dbReference type="EMBL" id="RHJS01000002">
    <property type="protein sequence ID" value="RRK31177.1"/>
    <property type="molecule type" value="Genomic_DNA"/>
</dbReference>
<protein>
    <recommendedName>
        <fullName evidence="1">Stage 0 sporulation protein A homolog</fullName>
    </recommendedName>
</protein>
<dbReference type="AlphaFoldDB" id="A0A3R8LDS0"/>
<dbReference type="InterPro" id="IPR039420">
    <property type="entry name" value="WalR-like"/>
</dbReference>
<dbReference type="PROSITE" id="PS50110">
    <property type="entry name" value="RESPONSE_REGULATORY"/>
    <property type="match status" value="1"/>
</dbReference>
<keyword evidence="2 8" id="KW-0597">Phosphoprotein</keyword>
<evidence type="ECO:0000256" key="8">
    <source>
        <dbReference type="PROSITE-ProRule" id="PRU00169"/>
    </source>
</evidence>
<comment type="function">
    <text evidence="7">May play the central regulatory role in sporulation. It may be an element of the effector pathway responsible for the activation of sporulation genes in response to nutritional stress. Spo0A may act in concert with spo0H (a sigma factor) to control the expression of some genes that are critical to the sporulation process.</text>
</comment>
<dbReference type="GO" id="GO:0005829">
    <property type="term" value="C:cytosol"/>
    <property type="evidence" value="ECO:0007669"/>
    <property type="project" value="TreeGrafter"/>
</dbReference>
<keyword evidence="4" id="KW-0805">Transcription regulation</keyword>